<protein>
    <submittedName>
        <fullName evidence="10">Cytochrome C peroxidase</fullName>
    </submittedName>
</protein>
<feature type="domain" description="Cytochrome c" evidence="9">
    <location>
        <begin position="298"/>
        <end position="434"/>
    </location>
</feature>
<dbReference type="OrthoDB" id="9805202at2"/>
<name>A0A328B8S3_9BACT</name>
<dbReference type="GO" id="GO:0009055">
    <property type="term" value="F:electron transfer activity"/>
    <property type="evidence" value="ECO:0007669"/>
    <property type="project" value="InterPro"/>
</dbReference>
<dbReference type="InterPro" id="IPR036909">
    <property type="entry name" value="Cyt_c-like_dom_sf"/>
</dbReference>
<keyword evidence="3 7" id="KW-0479">Metal-binding</keyword>
<keyword evidence="4 8" id="KW-0732">Signal</keyword>
<evidence type="ECO:0000256" key="2">
    <source>
        <dbReference type="ARBA" id="ARBA00022617"/>
    </source>
</evidence>
<evidence type="ECO:0000313" key="10">
    <source>
        <dbReference type="EMBL" id="RAK63553.1"/>
    </source>
</evidence>
<sequence>MRFVPTTLRPLLLVLAAALFSFTVLQPTPAERTKAYYHQHLQALHAALTQLRAAVYEAELPVLQSRYAACRREYKPLEFAVEYYYPFVAQRLNGAALPESEPSEPEEPLLPTGFQVLEEYVYGAGADRATRDLMRQQADNLLFQVRYLQQREPSLTFTDAEVFDALRLNLYRLAAKGLSGFDSPAAQQAVPEAAVTLDATADVTALFDAPPALARELRRGAAYLRRPGVSFTAFDRAAFLTRHYNPILAELHRGQQQRGIGFVAARRAVRPAAVSFLAADAFDATFFAPADALPSTPQVLALGRALFAEPALSGAAGRSCASCHRPDQAYADGLRVNRSLQPGADLARNTPSLLGAALQPEQFYDGRVRFLEDQVHAVITNPAEMGGRLDAVSAALRRQKPYARLFAQAFPAEATPLTEPNIRRALAAYVRSLTGLNTRVDQFLRGDTAVLSAQEVRGFNLFMGQAQCGTCHYLPLFSGVVPPLYDKVESEVLGVPATADTLHPALDTDPGRYRLHRIPHQQFAFKTPTVRNAARTAPYMHNGAFQTLEEVVDFYNRGGGQGLGLAVPTQTLAPDRLGLSKAEKQALLAFLQALND</sequence>
<evidence type="ECO:0000256" key="7">
    <source>
        <dbReference type="PROSITE-ProRule" id="PRU00433"/>
    </source>
</evidence>
<evidence type="ECO:0000256" key="5">
    <source>
        <dbReference type="ARBA" id="ARBA00023002"/>
    </source>
</evidence>
<accession>A0A328B8S3</accession>
<evidence type="ECO:0000256" key="8">
    <source>
        <dbReference type="SAM" id="SignalP"/>
    </source>
</evidence>
<dbReference type="Gene3D" id="1.10.760.10">
    <property type="entry name" value="Cytochrome c-like domain"/>
    <property type="match status" value="2"/>
</dbReference>
<proteinExistence type="predicted"/>
<keyword evidence="2 7" id="KW-0349">Heme</keyword>
<keyword evidence="11" id="KW-1185">Reference proteome</keyword>
<comment type="subcellular location">
    <subcellularLocation>
        <location evidence="1">Cell envelope</location>
    </subcellularLocation>
</comment>
<dbReference type="Pfam" id="PF03150">
    <property type="entry name" value="CCP_MauG"/>
    <property type="match status" value="1"/>
</dbReference>
<dbReference type="PANTHER" id="PTHR30600">
    <property type="entry name" value="CYTOCHROME C PEROXIDASE-RELATED"/>
    <property type="match status" value="1"/>
</dbReference>
<keyword evidence="6 7" id="KW-0408">Iron</keyword>
<organism evidence="10 11">
    <name type="scientific">Hymenobacter edaphi</name>
    <dbReference type="NCBI Taxonomy" id="2211146"/>
    <lineage>
        <taxon>Bacteria</taxon>
        <taxon>Pseudomonadati</taxon>
        <taxon>Bacteroidota</taxon>
        <taxon>Cytophagia</taxon>
        <taxon>Cytophagales</taxon>
        <taxon>Hymenobacteraceae</taxon>
        <taxon>Hymenobacter</taxon>
    </lineage>
</organism>
<dbReference type="EMBL" id="QHKM01000009">
    <property type="protein sequence ID" value="RAK63553.1"/>
    <property type="molecule type" value="Genomic_DNA"/>
</dbReference>
<dbReference type="InterPro" id="IPR051395">
    <property type="entry name" value="Cytochrome_c_Peroxidase/MauG"/>
</dbReference>
<dbReference type="PANTHER" id="PTHR30600:SF10">
    <property type="entry name" value="BLL6722 PROTEIN"/>
    <property type="match status" value="1"/>
</dbReference>
<dbReference type="PROSITE" id="PS51007">
    <property type="entry name" value="CYTC"/>
    <property type="match status" value="2"/>
</dbReference>
<evidence type="ECO:0000256" key="1">
    <source>
        <dbReference type="ARBA" id="ARBA00004196"/>
    </source>
</evidence>
<gene>
    <name evidence="10" type="ORF">DLM85_21370</name>
</gene>
<evidence type="ECO:0000259" key="9">
    <source>
        <dbReference type="PROSITE" id="PS51007"/>
    </source>
</evidence>
<feature type="signal peptide" evidence="8">
    <location>
        <begin position="1"/>
        <end position="26"/>
    </location>
</feature>
<keyword evidence="10" id="KW-0575">Peroxidase</keyword>
<keyword evidence="5" id="KW-0560">Oxidoreductase</keyword>
<dbReference type="AlphaFoldDB" id="A0A328B8S3"/>
<feature type="chain" id="PRO_5016263456" evidence="8">
    <location>
        <begin position="27"/>
        <end position="596"/>
    </location>
</feature>
<dbReference type="InterPro" id="IPR009056">
    <property type="entry name" value="Cyt_c-like_dom"/>
</dbReference>
<dbReference type="GO" id="GO:0030313">
    <property type="term" value="C:cell envelope"/>
    <property type="evidence" value="ECO:0007669"/>
    <property type="project" value="UniProtKB-SubCell"/>
</dbReference>
<dbReference type="GO" id="GO:0020037">
    <property type="term" value="F:heme binding"/>
    <property type="evidence" value="ECO:0007669"/>
    <property type="project" value="InterPro"/>
</dbReference>
<feature type="domain" description="Cytochrome c" evidence="9">
    <location>
        <begin position="453"/>
        <end position="595"/>
    </location>
</feature>
<dbReference type="InterPro" id="IPR038352">
    <property type="entry name" value="Imelysin_sf"/>
</dbReference>
<dbReference type="GO" id="GO:0046872">
    <property type="term" value="F:metal ion binding"/>
    <property type="evidence" value="ECO:0007669"/>
    <property type="project" value="UniProtKB-KW"/>
</dbReference>
<evidence type="ECO:0000256" key="4">
    <source>
        <dbReference type="ARBA" id="ARBA00022729"/>
    </source>
</evidence>
<reference evidence="11" key="1">
    <citation type="submission" date="2018-05" db="EMBL/GenBank/DDBJ databases">
        <authorList>
            <person name="Nie L."/>
        </authorList>
    </citation>
    <scope>NUCLEOTIDE SEQUENCE [LARGE SCALE GENOMIC DNA]</scope>
    <source>
        <strain evidence="11">NL</strain>
    </source>
</reference>
<dbReference type="Gene3D" id="1.20.1420.20">
    <property type="entry name" value="M75 peptidase, HXXE motif"/>
    <property type="match status" value="1"/>
</dbReference>
<evidence type="ECO:0000256" key="3">
    <source>
        <dbReference type="ARBA" id="ARBA00022723"/>
    </source>
</evidence>
<dbReference type="RefSeq" id="WP_111480215.1">
    <property type="nucleotide sequence ID" value="NZ_QHKM01000009.1"/>
</dbReference>
<dbReference type="SUPFAM" id="SSF46626">
    <property type="entry name" value="Cytochrome c"/>
    <property type="match status" value="2"/>
</dbReference>
<dbReference type="Proteomes" id="UP000248553">
    <property type="component" value="Unassembled WGS sequence"/>
</dbReference>
<dbReference type="InterPro" id="IPR004852">
    <property type="entry name" value="Di-haem_cyt_c_peroxidsae"/>
</dbReference>
<dbReference type="GO" id="GO:0004130">
    <property type="term" value="F:cytochrome-c peroxidase activity"/>
    <property type="evidence" value="ECO:0007669"/>
    <property type="project" value="TreeGrafter"/>
</dbReference>
<evidence type="ECO:0000313" key="11">
    <source>
        <dbReference type="Proteomes" id="UP000248553"/>
    </source>
</evidence>
<evidence type="ECO:0000256" key="6">
    <source>
        <dbReference type="ARBA" id="ARBA00023004"/>
    </source>
</evidence>
<comment type="caution">
    <text evidence="10">The sequence shown here is derived from an EMBL/GenBank/DDBJ whole genome shotgun (WGS) entry which is preliminary data.</text>
</comment>